<dbReference type="GO" id="GO:1990281">
    <property type="term" value="C:efflux pump complex"/>
    <property type="evidence" value="ECO:0007669"/>
    <property type="project" value="TreeGrafter"/>
</dbReference>
<dbReference type="Gene3D" id="2.40.420.20">
    <property type="match status" value="1"/>
</dbReference>
<evidence type="ECO:0000259" key="4">
    <source>
        <dbReference type="Pfam" id="PF25917"/>
    </source>
</evidence>
<dbReference type="Proteomes" id="UP000091979">
    <property type="component" value="Unassembled WGS sequence"/>
</dbReference>
<dbReference type="NCBIfam" id="TIGR01730">
    <property type="entry name" value="RND_mfp"/>
    <property type="match status" value="1"/>
</dbReference>
<dbReference type="GO" id="GO:1990961">
    <property type="term" value="P:xenobiotic detoxification by transmembrane export across the plasma membrane"/>
    <property type="evidence" value="ECO:0007669"/>
    <property type="project" value="InterPro"/>
</dbReference>
<dbReference type="AlphaFoldDB" id="A0A1B7XFN4"/>
<dbReference type="Gene3D" id="2.40.30.170">
    <property type="match status" value="1"/>
</dbReference>
<accession>A0A1B7XFN4</accession>
<dbReference type="SUPFAM" id="SSF111369">
    <property type="entry name" value="HlyD-like secretion proteins"/>
    <property type="match status" value="1"/>
</dbReference>
<proteinExistence type="inferred from homology"/>
<reference evidence="5 6" key="1">
    <citation type="submission" date="2015-01" db="EMBL/GenBank/DDBJ databases">
        <title>Desulfovibrio sp. JC271 draft genome sequence.</title>
        <authorList>
            <person name="Shivani Y."/>
            <person name="Subhash Y."/>
            <person name="Sasikala C."/>
            <person name="Ramana C.V."/>
        </authorList>
    </citation>
    <scope>NUCLEOTIDE SEQUENCE [LARGE SCALE GENOMIC DNA]</scope>
    <source>
        <strain evidence="5 6">JC271</strain>
    </source>
</reference>
<dbReference type="Pfam" id="PF25917">
    <property type="entry name" value="BSH_RND"/>
    <property type="match status" value="1"/>
</dbReference>
<name>A0A1B7XFN4_9BACT</name>
<dbReference type="GO" id="GO:1990195">
    <property type="term" value="C:macrolide transmembrane transporter complex"/>
    <property type="evidence" value="ECO:0007669"/>
    <property type="project" value="InterPro"/>
</dbReference>
<feature type="coiled-coil region" evidence="3">
    <location>
        <begin position="140"/>
        <end position="174"/>
    </location>
</feature>
<evidence type="ECO:0000313" key="6">
    <source>
        <dbReference type="Proteomes" id="UP000091979"/>
    </source>
</evidence>
<comment type="similarity">
    <text evidence="1">Belongs to the membrane fusion protein (MFP) (TC 8.A.1) family.</text>
</comment>
<sequence length="380" mass="41136">MVLLLVFIVGIVCSTYGYSQESYRSAGIQYITEPAVRGSIEQQIVCTGEVTAAELVTVGAQVSGQIKKIYVVLGQAVRRGDMLAEIDSTPQRNALEIQKAMLDKYTAQLTASEVSLIEAKQNYTRQIQLLNQDATSTEQYQKAQNAVARAHAKIAELRAVIRQTQISVKKAEDDVAYTRITAPISGTVVSMPVKAGQTVNAAQQTPTIVQLADLAQMEIKLKISEADIARVRPGAPVTVSTISDAEPFTIAYVRSIDPAPTDVSETQPQKKASNGNAVYYYARLFVENIDGKLKLGMTTKHSICIATVNGVIKVPLDAVAYERGKSFLRILENGIPVKKEIQTGVANEMVVEVLSNVSEGDAIVVSQSIPDESLPTPFSF</sequence>
<dbReference type="GO" id="GO:0019898">
    <property type="term" value="C:extrinsic component of membrane"/>
    <property type="evidence" value="ECO:0007669"/>
    <property type="project" value="InterPro"/>
</dbReference>
<dbReference type="PANTHER" id="PTHR30469:SF33">
    <property type="entry name" value="SLR1207 PROTEIN"/>
    <property type="match status" value="1"/>
</dbReference>
<dbReference type="EMBL" id="JXMS01000008">
    <property type="protein sequence ID" value="OBQ54091.1"/>
    <property type="molecule type" value="Genomic_DNA"/>
</dbReference>
<dbReference type="Gene3D" id="2.40.50.100">
    <property type="match status" value="1"/>
</dbReference>
<dbReference type="InterPro" id="IPR058625">
    <property type="entry name" value="MdtA-like_BSH"/>
</dbReference>
<evidence type="ECO:0000256" key="2">
    <source>
        <dbReference type="ARBA" id="ARBA00023054"/>
    </source>
</evidence>
<evidence type="ECO:0000313" key="5">
    <source>
        <dbReference type="EMBL" id="OBQ54091.1"/>
    </source>
</evidence>
<keyword evidence="2 3" id="KW-0175">Coiled coil</keyword>
<evidence type="ECO:0000256" key="1">
    <source>
        <dbReference type="ARBA" id="ARBA00009477"/>
    </source>
</evidence>
<dbReference type="GO" id="GO:0030313">
    <property type="term" value="C:cell envelope"/>
    <property type="evidence" value="ECO:0007669"/>
    <property type="project" value="UniProtKB-SubCell"/>
</dbReference>
<protein>
    <recommendedName>
        <fullName evidence="4">Multidrug resistance protein MdtA-like barrel-sandwich hybrid domain-containing protein</fullName>
    </recommendedName>
</protein>
<dbReference type="GO" id="GO:0015562">
    <property type="term" value="F:efflux transmembrane transporter activity"/>
    <property type="evidence" value="ECO:0007669"/>
    <property type="project" value="TreeGrafter"/>
</dbReference>
<dbReference type="InterPro" id="IPR006143">
    <property type="entry name" value="RND_pump_MFP"/>
</dbReference>
<dbReference type="PANTHER" id="PTHR30469">
    <property type="entry name" value="MULTIDRUG RESISTANCE PROTEIN MDTA"/>
    <property type="match status" value="1"/>
</dbReference>
<dbReference type="Gene3D" id="6.10.140.1990">
    <property type="match status" value="1"/>
</dbReference>
<gene>
    <name evidence="5" type="ORF">SP90_06350</name>
</gene>
<dbReference type="InterPro" id="IPR030190">
    <property type="entry name" value="MacA_alpha-hairpin_sf"/>
</dbReference>
<feature type="domain" description="Multidrug resistance protein MdtA-like barrel-sandwich hybrid" evidence="4">
    <location>
        <begin position="55"/>
        <end position="209"/>
    </location>
</feature>
<comment type="caution">
    <text evidence="5">The sequence shown here is derived from an EMBL/GenBank/DDBJ whole genome shotgun (WGS) entry which is preliminary data.</text>
</comment>
<keyword evidence="6" id="KW-1185">Reference proteome</keyword>
<dbReference type="STRING" id="1560234.SP90_06350"/>
<dbReference type="PATRIC" id="fig|1560234.3.peg.3245"/>
<evidence type="ECO:0000256" key="3">
    <source>
        <dbReference type="SAM" id="Coils"/>
    </source>
</evidence>
<organism evidence="5 6">
    <name type="scientific">Halodesulfovibrio spirochaetisodalis</name>
    <dbReference type="NCBI Taxonomy" id="1560234"/>
    <lineage>
        <taxon>Bacteria</taxon>
        <taxon>Pseudomonadati</taxon>
        <taxon>Thermodesulfobacteriota</taxon>
        <taxon>Desulfovibrionia</taxon>
        <taxon>Desulfovibrionales</taxon>
        <taxon>Desulfovibrionaceae</taxon>
        <taxon>Halodesulfovibrio</taxon>
    </lineage>
</organism>